<reference evidence="2 3" key="1">
    <citation type="submission" date="2021-02" db="EMBL/GenBank/DDBJ databases">
        <authorList>
            <person name="Lee D.-H."/>
        </authorList>
    </citation>
    <scope>NUCLEOTIDE SEQUENCE [LARGE SCALE GENOMIC DNA]</scope>
    <source>
        <strain evidence="2 3">MMS20-R2-29</strain>
    </source>
</reference>
<dbReference type="Proteomes" id="UP000809587">
    <property type="component" value="Unassembled WGS sequence"/>
</dbReference>
<comment type="caution">
    <text evidence="2">The sequence shown here is derived from an EMBL/GenBank/DDBJ whole genome shotgun (WGS) entry which is preliminary data.</text>
</comment>
<protein>
    <recommendedName>
        <fullName evidence="4">Integral membrane protein</fullName>
    </recommendedName>
</protein>
<feature type="transmembrane region" description="Helical" evidence="1">
    <location>
        <begin position="118"/>
        <end position="141"/>
    </location>
</feature>
<sequence length="177" mass="19675">MADPDESAVRLLLVEYERLKDEQKTRIGLRDNLIYVTLAAMAAVITASLASKGHANLLLLLPPVSTVLGWTYLVNDEKVSAIGRYIRDHLTPDLDPTGKAFGWERTHRSDERRRSRKILQLIVDLGTFCMPATAAVVIYWANGPYHWPFVVVSVVELAVALALACEVVRYADLDVSA</sequence>
<accession>A0ABS2J430</accession>
<feature type="transmembrane region" description="Helical" evidence="1">
    <location>
        <begin position="147"/>
        <end position="168"/>
    </location>
</feature>
<proteinExistence type="predicted"/>
<name>A0ABS2J430_9ACTN</name>
<gene>
    <name evidence="2" type="ORF">JQN84_02040</name>
</gene>
<dbReference type="RefSeq" id="WP_204956681.1">
    <property type="nucleotide sequence ID" value="NZ_JAFEUO010000001.1"/>
</dbReference>
<keyword evidence="1" id="KW-1133">Transmembrane helix</keyword>
<evidence type="ECO:0000313" key="2">
    <source>
        <dbReference type="EMBL" id="MBM7081327.1"/>
    </source>
</evidence>
<keyword evidence="3" id="KW-1185">Reference proteome</keyword>
<feature type="transmembrane region" description="Helical" evidence="1">
    <location>
        <begin position="57"/>
        <end position="74"/>
    </location>
</feature>
<dbReference type="EMBL" id="JAFEUO010000001">
    <property type="protein sequence ID" value="MBM7081327.1"/>
    <property type="molecule type" value="Genomic_DNA"/>
</dbReference>
<evidence type="ECO:0000256" key="1">
    <source>
        <dbReference type="SAM" id="Phobius"/>
    </source>
</evidence>
<keyword evidence="1" id="KW-0812">Transmembrane</keyword>
<feature type="transmembrane region" description="Helical" evidence="1">
    <location>
        <begin position="33"/>
        <end position="51"/>
    </location>
</feature>
<organism evidence="2 3">
    <name type="scientific">Micromonospora humidisoli</name>
    <dbReference type="NCBI Taxonomy" id="2807622"/>
    <lineage>
        <taxon>Bacteria</taxon>
        <taxon>Bacillati</taxon>
        <taxon>Actinomycetota</taxon>
        <taxon>Actinomycetes</taxon>
        <taxon>Micromonosporales</taxon>
        <taxon>Micromonosporaceae</taxon>
        <taxon>Micromonospora</taxon>
    </lineage>
</organism>
<keyword evidence="1" id="KW-0472">Membrane</keyword>
<evidence type="ECO:0008006" key="4">
    <source>
        <dbReference type="Google" id="ProtNLM"/>
    </source>
</evidence>
<evidence type="ECO:0000313" key="3">
    <source>
        <dbReference type="Proteomes" id="UP000809587"/>
    </source>
</evidence>